<evidence type="ECO:0000313" key="12">
    <source>
        <dbReference type="EMBL" id="ADD07866.1"/>
    </source>
</evidence>
<dbReference type="GeneID" id="8826989"/>
<dbReference type="GO" id="GO:0005737">
    <property type="term" value="C:cytoplasm"/>
    <property type="evidence" value="ECO:0007669"/>
    <property type="project" value="UniProtKB-SubCell"/>
</dbReference>
<dbReference type="InterPro" id="IPR033656">
    <property type="entry name" value="HisRS_anticodon"/>
</dbReference>
<dbReference type="PANTHER" id="PTHR43707">
    <property type="entry name" value="HISTIDYL-TRNA SYNTHETASE"/>
    <property type="match status" value="1"/>
</dbReference>
<dbReference type="EMBL" id="CP001941">
    <property type="protein sequence ID" value="ADD07866.1"/>
    <property type="molecule type" value="Genomic_DNA"/>
</dbReference>
<dbReference type="InterPro" id="IPR036621">
    <property type="entry name" value="Anticodon-bd_dom_sf"/>
</dbReference>
<name>B5IFA8_ACIB4</name>
<evidence type="ECO:0000259" key="11">
    <source>
        <dbReference type="PROSITE" id="PS50862"/>
    </source>
</evidence>
<evidence type="ECO:0000256" key="3">
    <source>
        <dbReference type="ARBA" id="ARBA00022598"/>
    </source>
</evidence>
<dbReference type="PROSITE" id="PS50862">
    <property type="entry name" value="AA_TRNA_LIGASE_II"/>
    <property type="match status" value="1"/>
</dbReference>
<accession>B5IFA8</accession>
<keyword evidence="9" id="KW-0963">Cytoplasm</keyword>
<dbReference type="SUPFAM" id="SSF55681">
    <property type="entry name" value="Class II aaRS and biotin synthetases"/>
    <property type="match status" value="1"/>
</dbReference>
<feature type="binding site" evidence="10">
    <location>
        <position position="124"/>
    </location>
    <ligand>
        <name>L-histidine</name>
        <dbReference type="ChEBI" id="CHEBI:57595"/>
    </ligand>
</feature>
<evidence type="ECO:0000256" key="8">
    <source>
        <dbReference type="ARBA" id="ARBA00047639"/>
    </source>
</evidence>
<dbReference type="eggNOG" id="arCOG00404">
    <property type="taxonomic scope" value="Archaea"/>
</dbReference>
<evidence type="ECO:0000256" key="6">
    <source>
        <dbReference type="ARBA" id="ARBA00022917"/>
    </source>
</evidence>
<feature type="binding site" evidence="10">
    <location>
        <position position="106"/>
    </location>
    <ligand>
        <name>L-histidine</name>
        <dbReference type="ChEBI" id="CHEBI:57595"/>
    </ligand>
</feature>
<sequence>MLQRLRGFRDMYPEYMRARRIVFDKICSVARSFGFHEVDTPSVELLDLFRIKSGEEIVKQTFSFVDKGGREITLIPELTPSVSRMIAARKDLIKPVKWFSFPKMWRYEEPQSGRLREFYQFNADIFGVANITADAEVMALAMEILDSLGLKGKYVMKFSDRILMEELLRSLNIEKIEEAFRIIDKKDKIPEERFYEEMLKITSEENVDSLISLLKLSGDVDTILSKFEHFERSEILASLKDLLKAYGKTATLDLSIVRGLAYYTGVVFEVHDANGEFRAVLGGGRYDRVVELFGAQPTPAVGFGMGDAVLELLMRREGVWPEEKIEVDYFIAIIPGFRKEAIEIAMELRRSGCVVDIDLSRRSIGKQLKYAHRINAKYTIIVGEEIKNGEVALKDMESGEQRNVKIGELKEVIEK</sequence>
<dbReference type="SUPFAM" id="SSF52954">
    <property type="entry name" value="Class II aaRS ABD-related"/>
    <property type="match status" value="1"/>
</dbReference>
<reference evidence="12" key="1">
    <citation type="submission" date="2010-02" db="EMBL/GenBank/DDBJ databases">
        <title>Complete sequence of Aciduliprofundum boonei T469.</title>
        <authorList>
            <consortium name="US DOE Joint Genome Institute"/>
            <person name="Lucas S."/>
            <person name="Copeland A."/>
            <person name="Lapidus A."/>
            <person name="Cheng J.-F."/>
            <person name="Bruce D."/>
            <person name="Goodwin L."/>
            <person name="Pitluck S."/>
            <person name="Saunders E."/>
            <person name="Detter J.C."/>
            <person name="Han C."/>
            <person name="Tapia R."/>
            <person name="Land M."/>
            <person name="Hauser L."/>
            <person name="Kyrpides N."/>
            <person name="Mikhailova N."/>
            <person name="Flores G."/>
            <person name="Reysenbach A.-L."/>
            <person name="Woyke T."/>
        </authorList>
    </citation>
    <scope>NUCLEOTIDE SEQUENCE</scope>
    <source>
        <strain evidence="12">T469</strain>
    </source>
</reference>
<keyword evidence="3 9" id="KW-0436">Ligase</keyword>
<dbReference type="GO" id="GO:0004821">
    <property type="term" value="F:histidine-tRNA ligase activity"/>
    <property type="evidence" value="ECO:0007669"/>
    <property type="project" value="UniProtKB-UniRule"/>
</dbReference>
<organism evidence="12 13">
    <name type="scientific">Aciduliprofundum boonei (strain DSM 19572 / T469)</name>
    <dbReference type="NCBI Taxonomy" id="439481"/>
    <lineage>
        <taxon>Archaea</taxon>
        <taxon>Methanobacteriati</taxon>
        <taxon>Thermoplasmatota</taxon>
        <taxon>DHVE2 group</taxon>
        <taxon>Candidatus Aciduliprofundum</taxon>
    </lineage>
</organism>
<dbReference type="InterPro" id="IPR004516">
    <property type="entry name" value="HisRS/HisZ"/>
</dbReference>
<keyword evidence="7 9" id="KW-0030">Aminoacyl-tRNA synthetase</keyword>
<dbReference type="CDD" id="cd00773">
    <property type="entry name" value="HisRS-like_core"/>
    <property type="match status" value="1"/>
</dbReference>
<comment type="subcellular location">
    <subcellularLocation>
        <location evidence="1 9">Cytoplasm</location>
    </subcellularLocation>
</comment>
<evidence type="ECO:0000256" key="7">
    <source>
        <dbReference type="ARBA" id="ARBA00023146"/>
    </source>
</evidence>
<evidence type="ECO:0000256" key="4">
    <source>
        <dbReference type="ARBA" id="ARBA00022741"/>
    </source>
</evidence>
<dbReference type="InterPro" id="IPR015807">
    <property type="entry name" value="His-tRNA-ligase"/>
</dbReference>
<dbReference type="STRING" id="439481.Aboo_0054"/>
<dbReference type="PANTHER" id="PTHR43707:SF1">
    <property type="entry name" value="HISTIDINE--TRNA LIGASE, MITOCHONDRIAL-RELATED"/>
    <property type="match status" value="1"/>
</dbReference>
<dbReference type="EC" id="6.1.1.21" evidence="9"/>
<evidence type="ECO:0000256" key="9">
    <source>
        <dbReference type="HAMAP-Rule" id="MF_00127"/>
    </source>
</evidence>
<dbReference type="Pfam" id="PF03129">
    <property type="entry name" value="HGTP_anticodon"/>
    <property type="match status" value="1"/>
</dbReference>
<dbReference type="CDD" id="cd00859">
    <property type="entry name" value="HisRS_anticodon"/>
    <property type="match status" value="1"/>
</dbReference>
<evidence type="ECO:0000256" key="2">
    <source>
        <dbReference type="ARBA" id="ARBA00008226"/>
    </source>
</evidence>
<keyword evidence="13" id="KW-1185">Reference proteome</keyword>
<dbReference type="GO" id="GO:0005524">
    <property type="term" value="F:ATP binding"/>
    <property type="evidence" value="ECO:0007669"/>
    <property type="project" value="UniProtKB-UniRule"/>
</dbReference>
<keyword evidence="4 9" id="KW-0547">Nucleotide-binding</keyword>
<keyword evidence="6 9" id="KW-0648">Protein biosynthesis</keyword>
<dbReference type="InterPro" id="IPR006195">
    <property type="entry name" value="aa-tRNA-synth_II"/>
</dbReference>
<dbReference type="OrthoDB" id="8659at2157"/>
<dbReference type="AlphaFoldDB" id="B5IFA8"/>
<evidence type="ECO:0000256" key="10">
    <source>
        <dbReference type="PIRSR" id="PIRSR001549-1"/>
    </source>
</evidence>
<dbReference type="Pfam" id="PF13393">
    <property type="entry name" value="tRNA-synt_His"/>
    <property type="match status" value="1"/>
</dbReference>
<gene>
    <name evidence="9" type="primary">hisS</name>
    <name evidence="12" type="ordered locus">Aboo_0054</name>
</gene>
<protein>
    <recommendedName>
        <fullName evidence="9">Histidine--tRNA ligase</fullName>
        <ecNumber evidence="9">6.1.1.21</ecNumber>
    </recommendedName>
    <alternativeName>
        <fullName evidence="9">Histidyl-tRNA synthetase</fullName>
        <shortName evidence="9">HisRS</shortName>
    </alternativeName>
</protein>
<feature type="binding site" evidence="10">
    <location>
        <begin position="77"/>
        <end position="79"/>
    </location>
    <ligand>
        <name>L-histidine</name>
        <dbReference type="ChEBI" id="CHEBI:57595"/>
    </ligand>
</feature>
<dbReference type="InterPro" id="IPR045864">
    <property type="entry name" value="aa-tRNA-synth_II/BPL/LPL"/>
</dbReference>
<proteinExistence type="inferred from homology"/>
<evidence type="ECO:0000256" key="1">
    <source>
        <dbReference type="ARBA" id="ARBA00004496"/>
    </source>
</evidence>
<dbReference type="HOGENOM" id="CLU_025113_3_1_2"/>
<keyword evidence="5 9" id="KW-0067">ATP-binding</keyword>
<dbReference type="GO" id="GO:0006427">
    <property type="term" value="P:histidyl-tRNA aminoacylation"/>
    <property type="evidence" value="ECO:0007669"/>
    <property type="project" value="UniProtKB-UniRule"/>
</dbReference>
<dbReference type="Gene3D" id="3.30.930.10">
    <property type="entry name" value="Bira Bifunctional Protein, Domain 2"/>
    <property type="match status" value="1"/>
</dbReference>
<comment type="similarity">
    <text evidence="2 9">Belongs to the class-II aminoacyl-tRNA synthetase family.</text>
</comment>
<dbReference type="InterPro" id="IPR041715">
    <property type="entry name" value="HisRS-like_core"/>
</dbReference>
<dbReference type="NCBIfam" id="TIGR00442">
    <property type="entry name" value="hisS"/>
    <property type="match status" value="1"/>
</dbReference>
<feature type="binding site" evidence="10">
    <location>
        <position position="120"/>
    </location>
    <ligand>
        <name>L-histidine</name>
        <dbReference type="ChEBI" id="CHEBI:57595"/>
    </ligand>
</feature>
<evidence type="ECO:0000313" key="13">
    <source>
        <dbReference type="Proteomes" id="UP000001400"/>
    </source>
</evidence>
<dbReference type="RefSeq" id="WP_008085387.1">
    <property type="nucleotide sequence ID" value="NC_013926.1"/>
</dbReference>
<dbReference type="Gene3D" id="3.40.50.800">
    <property type="entry name" value="Anticodon-binding domain"/>
    <property type="match status" value="1"/>
</dbReference>
<dbReference type="HAMAP" id="MF_00127">
    <property type="entry name" value="His_tRNA_synth"/>
    <property type="match status" value="1"/>
</dbReference>
<dbReference type="Proteomes" id="UP000001400">
    <property type="component" value="Chromosome"/>
</dbReference>
<dbReference type="InterPro" id="IPR004154">
    <property type="entry name" value="Anticodon-bd"/>
</dbReference>
<dbReference type="KEGG" id="abi:Aboo_0054"/>
<feature type="domain" description="Aminoacyl-transfer RNA synthetases class-II family profile" evidence="11">
    <location>
        <begin position="30"/>
        <end position="335"/>
    </location>
</feature>
<feature type="binding site" evidence="10">
    <location>
        <begin position="262"/>
        <end position="263"/>
    </location>
    <ligand>
        <name>L-histidine</name>
        <dbReference type="ChEBI" id="CHEBI:57595"/>
    </ligand>
</feature>
<evidence type="ECO:0000256" key="5">
    <source>
        <dbReference type="ARBA" id="ARBA00022840"/>
    </source>
</evidence>
<comment type="catalytic activity">
    <reaction evidence="8 9">
        <text>tRNA(His) + L-histidine + ATP = L-histidyl-tRNA(His) + AMP + diphosphate + H(+)</text>
        <dbReference type="Rhea" id="RHEA:17313"/>
        <dbReference type="Rhea" id="RHEA-COMP:9665"/>
        <dbReference type="Rhea" id="RHEA-COMP:9689"/>
        <dbReference type="ChEBI" id="CHEBI:15378"/>
        <dbReference type="ChEBI" id="CHEBI:30616"/>
        <dbReference type="ChEBI" id="CHEBI:33019"/>
        <dbReference type="ChEBI" id="CHEBI:57595"/>
        <dbReference type="ChEBI" id="CHEBI:78442"/>
        <dbReference type="ChEBI" id="CHEBI:78527"/>
        <dbReference type="ChEBI" id="CHEBI:456215"/>
        <dbReference type="EC" id="6.1.1.21"/>
    </reaction>
</comment>
<feature type="binding site" evidence="10">
    <location>
        <position position="258"/>
    </location>
    <ligand>
        <name>L-histidine</name>
        <dbReference type="ChEBI" id="CHEBI:57595"/>
    </ligand>
</feature>
<dbReference type="PIRSF" id="PIRSF001549">
    <property type="entry name" value="His-tRNA_synth"/>
    <property type="match status" value="1"/>
</dbReference>